<name>A0A4R2KQX4_9RHOB</name>
<reference evidence="3 4" key="1">
    <citation type="submission" date="2019-03" db="EMBL/GenBank/DDBJ databases">
        <title>Genomic Encyclopedia of Type Strains, Phase IV (KMG-IV): sequencing the most valuable type-strain genomes for metagenomic binning, comparative biology and taxonomic classification.</title>
        <authorList>
            <person name="Goeker M."/>
        </authorList>
    </citation>
    <scope>NUCLEOTIDE SEQUENCE [LARGE SCALE GENOMIC DNA]</scope>
    <source>
        <strain evidence="3 4">DSM 4868</strain>
    </source>
</reference>
<feature type="region of interest" description="Disordered" evidence="1">
    <location>
        <begin position="369"/>
        <end position="388"/>
    </location>
</feature>
<keyword evidence="4" id="KW-1185">Reference proteome</keyword>
<evidence type="ECO:0000256" key="2">
    <source>
        <dbReference type="SAM" id="Phobius"/>
    </source>
</evidence>
<feature type="transmembrane region" description="Helical" evidence="2">
    <location>
        <begin position="152"/>
        <end position="181"/>
    </location>
</feature>
<sequence length="388" mass="40493">MGQISVTIPTAAGSVLSDSQQNAVKNAEIRVQGLIGELGKLDSATRDLGIELAEEGGLLETMTKLVQKTTEWVSKLGEASPKTMQWVAGIGVGLSLLGPFLVNVGQAAIGIALLAKGLALVGLRFGVLRVAVAGLFKLFGKLLNPIQLVAGFLWRIVGFGSRLGAILTVLRTIALAIAAFIGGLVSVPAAIVVAIVAALASLAALIWKFRDEIVLAISNAWEASAEAARAAFSNVLSWLFDKFMALWDLIPSREDIASAWEGSTLGKAINKIPGFATGAVDIRGPGTGTSDSILAWLSNGESVISSAATRFWGPGFLDAVNNMVMPPMPAMAAAGAAPAGRVLVDIPGPGGSMFTLEADEETANRMSRYYGRASSTRMKSASRFQRRG</sequence>
<organism evidence="3 4">
    <name type="scientific">Rhodovulum euryhalinum</name>
    <dbReference type="NCBI Taxonomy" id="35805"/>
    <lineage>
        <taxon>Bacteria</taxon>
        <taxon>Pseudomonadati</taxon>
        <taxon>Pseudomonadota</taxon>
        <taxon>Alphaproteobacteria</taxon>
        <taxon>Rhodobacterales</taxon>
        <taxon>Paracoccaceae</taxon>
        <taxon>Rhodovulum</taxon>
    </lineage>
</organism>
<dbReference type="Proteomes" id="UP000295142">
    <property type="component" value="Unassembled WGS sequence"/>
</dbReference>
<feature type="transmembrane region" description="Helical" evidence="2">
    <location>
        <begin position="187"/>
        <end position="207"/>
    </location>
</feature>
<evidence type="ECO:0000256" key="1">
    <source>
        <dbReference type="SAM" id="MobiDB-lite"/>
    </source>
</evidence>
<feature type="transmembrane region" description="Helical" evidence="2">
    <location>
        <begin position="86"/>
        <end position="115"/>
    </location>
</feature>
<keyword evidence="2" id="KW-0812">Transmembrane</keyword>
<keyword evidence="2" id="KW-1133">Transmembrane helix</keyword>
<evidence type="ECO:0000313" key="4">
    <source>
        <dbReference type="Proteomes" id="UP000295142"/>
    </source>
</evidence>
<evidence type="ECO:0008006" key="5">
    <source>
        <dbReference type="Google" id="ProtNLM"/>
    </source>
</evidence>
<protein>
    <recommendedName>
        <fullName evidence="5">Phage tail tape measure protein</fullName>
    </recommendedName>
</protein>
<feature type="compositionally biased region" description="Polar residues" evidence="1">
    <location>
        <begin position="373"/>
        <end position="388"/>
    </location>
</feature>
<keyword evidence="2" id="KW-0472">Membrane</keyword>
<accession>A0A4R2KQX4</accession>
<dbReference type="EMBL" id="SLWW01000019">
    <property type="protein sequence ID" value="TCO69005.1"/>
    <property type="molecule type" value="Genomic_DNA"/>
</dbReference>
<proteinExistence type="predicted"/>
<dbReference type="AlphaFoldDB" id="A0A4R2KQX4"/>
<comment type="caution">
    <text evidence="3">The sequence shown here is derived from an EMBL/GenBank/DDBJ whole genome shotgun (WGS) entry which is preliminary data.</text>
</comment>
<gene>
    <name evidence="3" type="ORF">EV655_1191</name>
</gene>
<evidence type="ECO:0000313" key="3">
    <source>
        <dbReference type="EMBL" id="TCO69005.1"/>
    </source>
</evidence>